<dbReference type="EMBL" id="CP136920">
    <property type="protein sequence ID" value="WOO42763.1"/>
    <property type="molecule type" value="Genomic_DNA"/>
</dbReference>
<evidence type="ECO:0000313" key="2">
    <source>
        <dbReference type="EMBL" id="WOO42763.1"/>
    </source>
</evidence>
<dbReference type="Proteomes" id="UP001304300">
    <property type="component" value="Chromosome"/>
</dbReference>
<dbReference type="CDD" id="cd24006">
    <property type="entry name" value="ASKHA_NBD_PPX_GppA"/>
    <property type="match status" value="1"/>
</dbReference>
<dbReference type="Gene3D" id="3.30.420.40">
    <property type="match status" value="1"/>
</dbReference>
<sequence>MKLGIIDIGSNSIKLLVAETQSPLAVNYQTTWETRISEGLGGDNPVLSDIAMEQGVEAVKSLIKEADRYQPITFYVVATSAVRDAENRDVFVDRIRQETGLELDILSGEQEAAYIGWGITTDPTVEKYKEFCLVDLGGGSMELIHIKDKEIVAKTSLPLGAVRLSEKCIPDPTLPMKANEMKRITRTVQDTIYRSDFKFPAGSNILAGTGGALTVAREIRAGWLSLTPKQVSNSLGLTYLRYLFLELASMHQYERSRLAHLPDARADIMPTALITLITVAELANASGFVHSRHNLRYGLAASLIDKHIDS</sequence>
<gene>
    <name evidence="2" type="ORF">RZN69_06640</name>
</gene>
<dbReference type="KEGG" id="puo:RZN69_06640"/>
<keyword evidence="3" id="KW-1185">Reference proteome</keyword>
<dbReference type="InterPro" id="IPR050273">
    <property type="entry name" value="GppA/Ppx_hydrolase"/>
</dbReference>
<evidence type="ECO:0000313" key="3">
    <source>
        <dbReference type="Proteomes" id="UP001304300"/>
    </source>
</evidence>
<proteinExistence type="predicted"/>
<dbReference type="AlphaFoldDB" id="A0AAQ3LFF8"/>
<dbReference type="SUPFAM" id="SSF53067">
    <property type="entry name" value="Actin-like ATPase domain"/>
    <property type="match status" value="2"/>
</dbReference>
<dbReference type="Gene3D" id="3.30.420.150">
    <property type="entry name" value="Exopolyphosphatase. Domain 2"/>
    <property type="match status" value="1"/>
</dbReference>
<name>A0AAQ3LFF8_9BACT</name>
<dbReference type="InterPro" id="IPR003695">
    <property type="entry name" value="Ppx_GppA_N"/>
</dbReference>
<dbReference type="InterPro" id="IPR043129">
    <property type="entry name" value="ATPase_NBD"/>
</dbReference>
<feature type="domain" description="Ppx/GppA phosphatase N-terminal" evidence="1">
    <location>
        <begin position="29"/>
        <end position="307"/>
    </location>
</feature>
<dbReference type="PANTHER" id="PTHR30005:SF0">
    <property type="entry name" value="RETROGRADE REGULATION PROTEIN 2"/>
    <property type="match status" value="1"/>
</dbReference>
<reference evidence="2 3" key="1">
    <citation type="submission" date="2023-10" db="EMBL/GenBank/DDBJ databases">
        <title>Rubellicoccus peritrichatus gen. nov., sp. nov., isolated from an algae of coral reef tank.</title>
        <authorList>
            <person name="Luo J."/>
        </authorList>
    </citation>
    <scope>NUCLEOTIDE SEQUENCE [LARGE SCALE GENOMIC DNA]</scope>
    <source>
        <strain evidence="2 3">CR14</strain>
    </source>
</reference>
<accession>A0AAQ3LFF8</accession>
<organism evidence="2 3">
    <name type="scientific">Rubellicoccus peritrichatus</name>
    <dbReference type="NCBI Taxonomy" id="3080537"/>
    <lineage>
        <taxon>Bacteria</taxon>
        <taxon>Pseudomonadati</taxon>
        <taxon>Verrucomicrobiota</taxon>
        <taxon>Opitutia</taxon>
        <taxon>Puniceicoccales</taxon>
        <taxon>Cerasicoccaceae</taxon>
        <taxon>Rubellicoccus</taxon>
    </lineage>
</organism>
<protein>
    <recommendedName>
        <fullName evidence="1">Ppx/GppA phosphatase N-terminal domain-containing protein</fullName>
    </recommendedName>
</protein>
<dbReference type="RefSeq" id="WP_317835290.1">
    <property type="nucleotide sequence ID" value="NZ_CP136920.1"/>
</dbReference>
<dbReference type="Pfam" id="PF02541">
    <property type="entry name" value="Ppx-GppA"/>
    <property type="match status" value="1"/>
</dbReference>
<dbReference type="PANTHER" id="PTHR30005">
    <property type="entry name" value="EXOPOLYPHOSPHATASE"/>
    <property type="match status" value="1"/>
</dbReference>
<evidence type="ECO:0000259" key="1">
    <source>
        <dbReference type="Pfam" id="PF02541"/>
    </source>
</evidence>